<dbReference type="SMART" id="SM00934">
    <property type="entry name" value="OMPdecase"/>
    <property type="match status" value="1"/>
</dbReference>
<dbReference type="CDD" id="cd04725">
    <property type="entry name" value="OMP_decarboxylase_like"/>
    <property type="match status" value="1"/>
</dbReference>
<evidence type="ECO:0000313" key="11">
    <source>
        <dbReference type="EMBL" id="KKM96365.1"/>
    </source>
</evidence>
<keyword evidence="6" id="KW-0665">Pyrimidine biosynthesis</keyword>
<dbReference type="SUPFAM" id="SSF51366">
    <property type="entry name" value="Ribulose-phoshate binding barrel"/>
    <property type="match status" value="1"/>
</dbReference>
<proteinExistence type="inferred from homology"/>
<keyword evidence="7" id="KW-0456">Lyase</keyword>
<comment type="similarity">
    <text evidence="2">Belongs to the OMP decarboxylase family. Type 2 subfamily.</text>
</comment>
<dbReference type="InterPro" id="IPR011060">
    <property type="entry name" value="RibuloseP-bd_barrel"/>
</dbReference>
<dbReference type="GO" id="GO:0004590">
    <property type="term" value="F:orotidine-5'-phosphate decarboxylase activity"/>
    <property type="evidence" value="ECO:0007669"/>
    <property type="project" value="UniProtKB-EC"/>
</dbReference>
<dbReference type="AlphaFoldDB" id="A0A0F9P5Q7"/>
<protein>
    <recommendedName>
        <fullName evidence="4">Orotidine 5'-phosphate decarboxylase</fullName>
        <ecNumber evidence="3">4.1.1.23</ecNumber>
    </recommendedName>
    <alternativeName>
        <fullName evidence="8">OMP decarboxylase</fullName>
    </alternativeName>
</protein>
<evidence type="ECO:0000256" key="8">
    <source>
        <dbReference type="ARBA" id="ARBA00033428"/>
    </source>
</evidence>
<dbReference type="Pfam" id="PF00215">
    <property type="entry name" value="OMPdecase"/>
    <property type="match status" value="1"/>
</dbReference>
<dbReference type="UniPathway" id="UPA00070">
    <property type="reaction ID" value="UER00120"/>
</dbReference>
<organism evidence="11">
    <name type="scientific">marine sediment metagenome</name>
    <dbReference type="NCBI Taxonomy" id="412755"/>
    <lineage>
        <taxon>unclassified sequences</taxon>
        <taxon>metagenomes</taxon>
        <taxon>ecological metagenomes</taxon>
    </lineage>
</organism>
<name>A0A0F9P5Q7_9ZZZZ</name>
<evidence type="ECO:0000256" key="1">
    <source>
        <dbReference type="ARBA" id="ARBA00004861"/>
    </source>
</evidence>
<reference evidence="11" key="1">
    <citation type="journal article" date="2015" name="Nature">
        <title>Complex archaea that bridge the gap between prokaryotes and eukaryotes.</title>
        <authorList>
            <person name="Spang A."/>
            <person name="Saw J.H."/>
            <person name="Jorgensen S.L."/>
            <person name="Zaremba-Niedzwiedzka K."/>
            <person name="Martijn J."/>
            <person name="Lind A.E."/>
            <person name="van Eijk R."/>
            <person name="Schleper C."/>
            <person name="Guy L."/>
            <person name="Ettema T.J."/>
        </authorList>
    </citation>
    <scope>NUCLEOTIDE SEQUENCE</scope>
</reference>
<sequence length="238" mass="24576">MPEELASLDAVAAIERFSLAVVEAVAGIVPAVKPQIACFERYGAEGIGCYHRVVAAAREAGLIVIADVKRGDIGSSAAHYAAAYLGAKGGPDAITVSGYFGADGLAPFIDAARDAGKGIFVLVRTSNPSAKDIQDFSDVRGKLFFERMAAAVAEIGDAEGLVGQAGYSCVGAVVGATYPDEARTLRKLMPRQLFLVPGYGAQGASANDCAASFDQTGRGAIVNASRSVIYAFADQQYA</sequence>
<dbReference type="GO" id="GO:0006207">
    <property type="term" value="P:'de novo' pyrimidine nucleobase biosynthetic process"/>
    <property type="evidence" value="ECO:0007669"/>
    <property type="project" value="InterPro"/>
</dbReference>
<evidence type="ECO:0000256" key="4">
    <source>
        <dbReference type="ARBA" id="ARBA00021923"/>
    </source>
</evidence>
<evidence type="ECO:0000259" key="10">
    <source>
        <dbReference type="SMART" id="SM00934"/>
    </source>
</evidence>
<evidence type="ECO:0000256" key="5">
    <source>
        <dbReference type="ARBA" id="ARBA00022793"/>
    </source>
</evidence>
<dbReference type="GO" id="GO:0044205">
    <property type="term" value="P:'de novo' UMP biosynthetic process"/>
    <property type="evidence" value="ECO:0007669"/>
    <property type="project" value="UniProtKB-UniPathway"/>
</dbReference>
<dbReference type="EMBL" id="LAZR01005892">
    <property type="protein sequence ID" value="KKM96365.1"/>
    <property type="molecule type" value="Genomic_DNA"/>
</dbReference>
<evidence type="ECO:0000256" key="3">
    <source>
        <dbReference type="ARBA" id="ARBA00012321"/>
    </source>
</evidence>
<dbReference type="EC" id="4.1.1.23" evidence="3"/>
<comment type="caution">
    <text evidence="11">The sequence shown here is derived from an EMBL/GenBank/DDBJ whole genome shotgun (WGS) entry which is preliminary data.</text>
</comment>
<evidence type="ECO:0000256" key="7">
    <source>
        <dbReference type="ARBA" id="ARBA00023239"/>
    </source>
</evidence>
<feature type="domain" description="Orotidine 5'-phosphate decarboxylase" evidence="10">
    <location>
        <begin position="6"/>
        <end position="237"/>
    </location>
</feature>
<accession>A0A0F9P5Q7</accession>
<feature type="non-terminal residue" evidence="11">
    <location>
        <position position="238"/>
    </location>
</feature>
<dbReference type="InterPro" id="IPR011995">
    <property type="entry name" value="OMPdecase_type-2"/>
</dbReference>
<dbReference type="PANTHER" id="PTHR43375:SF1">
    <property type="entry name" value="OROTIDINE 5'-PHOSPHATE DECARBOXYLASE"/>
    <property type="match status" value="1"/>
</dbReference>
<dbReference type="PANTHER" id="PTHR43375">
    <property type="entry name" value="OROTIDINE 5'-PHOSPHATE DECARBOXYLASE"/>
    <property type="match status" value="1"/>
</dbReference>
<comment type="pathway">
    <text evidence="1">Pyrimidine metabolism; UMP biosynthesis via de novo pathway; UMP from orotate: step 2/2.</text>
</comment>
<evidence type="ECO:0000256" key="2">
    <source>
        <dbReference type="ARBA" id="ARBA00008847"/>
    </source>
</evidence>
<dbReference type="Gene3D" id="3.20.20.70">
    <property type="entry name" value="Aldolase class I"/>
    <property type="match status" value="1"/>
</dbReference>
<keyword evidence="5" id="KW-0210">Decarboxylase</keyword>
<evidence type="ECO:0000256" key="9">
    <source>
        <dbReference type="ARBA" id="ARBA00049157"/>
    </source>
</evidence>
<dbReference type="InterPro" id="IPR013785">
    <property type="entry name" value="Aldolase_TIM"/>
</dbReference>
<evidence type="ECO:0000256" key="6">
    <source>
        <dbReference type="ARBA" id="ARBA00022975"/>
    </source>
</evidence>
<gene>
    <name evidence="11" type="ORF">LCGC14_1178890</name>
</gene>
<comment type="catalytic activity">
    <reaction evidence="9">
        <text>orotidine 5'-phosphate + H(+) = UMP + CO2</text>
        <dbReference type="Rhea" id="RHEA:11596"/>
        <dbReference type="ChEBI" id="CHEBI:15378"/>
        <dbReference type="ChEBI" id="CHEBI:16526"/>
        <dbReference type="ChEBI" id="CHEBI:57538"/>
        <dbReference type="ChEBI" id="CHEBI:57865"/>
        <dbReference type="EC" id="4.1.1.23"/>
    </reaction>
</comment>
<dbReference type="InterPro" id="IPR001754">
    <property type="entry name" value="OMPdeCOase_dom"/>
</dbReference>
<dbReference type="NCBIfam" id="TIGR02127">
    <property type="entry name" value="pyrF_sub2"/>
    <property type="match status" value="1"/>
</dbReference>